<evidence type="ECO:0000256" key="4">
    <source>
        <dbReference type="ARBA" id="ARBA00022833"/>
    </source>
</evidence>
<evidence type="ECO:0000256" key="1">
    <source>
        <dbReference type="ARBA" id="ARBA00004123"/>
    </source>
</evidence>
<keyword evidence="5" id="KW-0539">Nucleus</keyword>
<proteinExistence type="predicted"/>
<sequence>MACTSGSKRKLRDILIENCVSSENGLMICTIDTVNGCRYRQKSEKFDPGNFIRHIRTAHPTLATAHGLQQVDSSAPGKQTKIMKVPVALDQQKLLEGIIKLVCLHNVPMMCVEWEGFKIILQPICDALKVELNRKNLVCHLGAAVEKIRSAIFSAVQGNLLCLKIDSATRLGRHILGVNIQFYDTEQEDIVIYTIGMIELNQRHTGKYLKSKILEILGMYQVTLDQIFTVTCDNGANMIATVKQMQSDLENSFNLPTDEDDHTDTTEQLDWMSSLEKEFSSTITLVRCAVHTLQLSVADVVKKFDTEIRKCTAVSNNCRKIAYKAIFNEESLPPLYSKTRWGGIFEMLKHFCDHEDLFTDLGQQYPELGKIFLNLHFFIILK</sequence>
<dbReference type="STRING" id="62324.A0A182RKY9"/>
<dbReference type="InterPro" id="IPR012337">
    <property type="entry name" value="RNaseH-like_sf"/>
</dbReference>
<evidence type="ECO:0000256" key="5">
    <source>
        <dbReference type="ARBA" id="ARBA00023242"/>
    </source>
</evidence>
<protein>
    <recommendedName>
        <fullName evidence="7">DUF4371 domain-containing protein</fullName>
    </recommendedName>
</protein>
<dbReference type="GO" id="GO:0005634">
    <property type="term" value="C:nucleus"/>
    <property type="evidence" value="ECO:0007669"/>
    <property type="project" value="UniProtKB-SubCell"/>
</dbReference>
<evidence type="ECO:0000256" key="2">
    <source>
        <dbReference type="ARBA" id="ARBA00022723"/>
    </source>
</evidence>
<evidence type="ECO:0008006" key="7">
    <source>
        <dbReference type="Google" id="ProtNLM"/>
    </source>
</evidence>
<dbReference type="PANTHER" id="PTHR46481:SF10">
    <property type="entry name" value="ZINC FINGER BED DOMAIN-CONTAINING PROTEIN 39"/>
    <property type="match status" value="1"/>
</dbReference>
<dbReference type="VEuPathDB" id="VectorBase:AFUN2_002480"/>
<organism evidence="6">
    <name type="scientific">Anopheles funestus</name>
    <name type="common">African malaria mosquito</name>
    <dbReference type="NCBI Taxonomy" id="62324"/>
    <lineage>
        <taxon>Eukaryota</taxon>
        <taxon>Metazoa</taxon>
        <taxon>Ecdysozoa</taxon>
        <taxon>Arthropoda</taxon>
        <taxon>Hexapoda</taxon>
        <taxon>Insecta</taxon>
        <taxon>Pterygota</taxon>
        <taxon>Neoptera</taxon>
        <taxon>Endopterygota</taxon>
        <taxon>Diptera</taxon>
        <taxon>Nematocera</taxon>
        <taxon>Culicoidea</taxon>
        <taxon>Culicidae</taxon>
        <taxon>Anophelinae</taxon>
        <taxon>Anopheles</taxon>
    </lineage>
</organism>
<keyword evidence="3" id="KW-0863">Zinc-finger</keyword>
<evidence type="ECO:0000313" key="6">
    <source>
        <dbReference type="EnsemblMetazoa" id="AFUN006907-PA"/>
    </source>
</evidence>
<keyword evidence="4" id="KW-0862">Zinc</keyword>
<reference evidence="6" key="1">
    <citation type="submission" date="2020-05" db="UniProtKB">
        <authorList>
            <consortium name="EnsemblMetazoa"/>
        </authorList>
    </citation>
    <scope>IDENTIFICATION</scope>
    <source>
        <strain evidence="6">FUMOZ</strain>
    </source>
</reference>
<dbReference type="InterPro" id="IPR052035">
    <property type="entry name" value="ZnF_BED_domain_contain"/>
</dbReference>
<keyword evidence="2" id="KW-0479">Metal-binding</keyword>
<name>A0A182RKY9_ANOFN</name>
<dbReference type="PANTHER" id="PTHR46481">
    <property type="entry name" value="ZINC FINGER BED DOMAIN-CONTAINING PROTEIN 4"/>
    <property type="match status" value="1"/>
</dbReference>
<dbReference type="GO" id="GO:0008270">
    <property type="term" value="F:zinc ion binding"/>
    <property type="evidence" value="ECO:0007669"/>
    <property type="project" value="UniProtKB-KW"/>
</dbReference>
<accession>A0A182RKY9</accession>
<dbReference type="SUPFAM" id="SSF53098">
    <property type="entry name" value="Ribonuclease H-like"/>
    <property type="match status" value="1"/>
</dbReference>
<dbReference type="EnsemblMetazoa" id="AFUN006907-RA">
    <property type="protein sequence ID" value="AFUN006907-PA"/>
    <property type="gene ID" value="AFUN006907"/>
</dbReference>
<dbReference type="VEuPathDB" id="VectorBase:AFUN006907"/>
<comment type="subcellular location">
    <subcellularLocation>
        <location evidence="1">Nucleus</location>
    </subcellularLocation>
</comment>
<evidence type="ECO:0000256" key="3">
    <source>
        <dbReference type="ARBA" id="ARBA00022771"/>
    </source>
</evidence>
<dbReference type="AlphaFoldDB" id="A0A182RKY9"/>